<evidence type="ECO:0000256" key="1">
    <source>
        <dbReference type="ARBA" id="ARBA00006975"/>
    </source>
</evidence>
<comment type="similarity">
    <text evidence="1 3">Belongs to the GroES chaperonin family.</text>
</comment>
<dbReference type="EMBL" id="MHRP01000030">
    <property type="protein sequence ID" value="OHA26582.1"/>
    <property type="molecule type" value="Genomic_DNA"/>
</dbReference>
<dbReference type="Pfam" id="PF00166">
    <property type="entry name" value="Cpn10"/>
    <property type="match status" value="1"/>
</dbReference>
<dbReference type="SUPFAM" id="SSF50129">
    <property type="entry name" value="GroES-like"/>
    <property type="match status" value="1"/>
</dbReference>
<dbReference type="PANTHER" id="PTHR10772:SF63">
    <property type="entry name" value="20 KDA CHAPERONIN, CHLOROPLASTIC"/>
    <property type="match status" value="1"/>
</dbReference>
<reference evidence="5 6" key="1">
    <citation type="journal article" date="2016" name="Nat. Commun.">
        <title>Thousands of microbial genomes shed light on interconnected biogeochemical processes in an aquifer system.</title>
        <authorList>
            <person name="Anantharaman K."/>
            <person name="Brown C.T."/>
            <person name="Hug L.A."/>
            <person name="Sharon I."/>
            <person name="Castelle C.J."/>
            <person name="Probst A.J."/>
            <person name="Thomas B.C."/>
            <person name="Singh A."/>
            <person name="Wilkins M.J."/>
            <person name="Karaoz U."/>
            <person name="Brodie E.L."/>
            <person name="Williams K.H."/>
            <person name="Hubbard S.S."/>
            <person name="Banfield J.F."/>
        </authorList>
    </citation>
    <scope>NUCLEOTIDE SEQUENCE [LARGE SCALE GENOMIC DNA]</scope>
</reference>
<protein>
    <recommendedName>
        <fullName evidence="3">10 kDa chaperonin</fullName>
    </recommendedName>
</protein>
<accession>A0A1G2MU29</accession>
<dbReference type="GO" id="GO:0046872">
    <property type="term" value="F:metal ion binding"/>
    <property type="evidence" value="ECO:0007669"/>
    <property type="project" value="TreeGrafter"/>
</dbReference>
<feature type="region of interest" description="Disordered" evidence="4">
    <location>
        <begin position="44"/>
        <end position="64"/>
    </location>
</feature>
<dbReference type="InterPro" id="IPR037124">
    <property type="entry name" value="Chaperonin_GroES_sf"/>
</dbReference>
<dbReference type="PANTHER" id="PTHR10772">
    <property type="entry name" value="10 KDA HEAT SHOCK PROTEIN"/>
    <property type="match status" value="1"/>
</dbReference>
<dbReference type="AlphaFoldDB" id="A0A1G2MU29"/>
<dbReference type="CDD" id="cd00320">
    <property type="entry name" value="cpn10"/>
    <property type="match status" value="1"/>
</dbReference>
<dbReference type="Proteomes" id="UP000177943">
    <property type="component" value="Unassembled WGS sequence"/>
</dbReference>
<evidence type="ECO:0000256" key="2">
    <source>
        <dbReference type="ARBA" id="ARBA00023186"/>
    </source>
</evidence>
<dbReference type="Gene3D" id="2.30.33.40">
    <property type="entry name" value="GroES chaperonin"/>
    <property type="match status" value="1"/>
</dbReference>
<evidence type="ECO:0000313" key="6">
    <source>
        <dbReference type="Proteomes" id="UP000177943"/>
    </source>
</evidence>
<name>A0A1G2MU29_9BACT</name>
<evidence type="ECO:0000313" key="5">
    <source>
        <dbReference type="EMBL" id="OHA26582.1"/>
    </source>
</evidence>
<sequence length="113" mass="12337">MKKQTVTKNVAKTEGVSKVNIEPLADRVLIKLFTKEDKTTGSGIIIPDTVSEDRGSKKGTVVAVGPGKHEEGKLVPVTLKVGQRVLFQRGDVIMIEDEEYHVVLESNVLAIIK</sequence>
<dbReference type="FunFam" id="2.30.33.40:FF:000001">
    <property type="entry name" value="10 kDa chaperonin"/>
    <property type="match status" value="1"/>
</dbReference>
<dbReference type="GO" id="GO:0005524">
    <property type="term" value="F:ATP binding"/>
    <property type="evidence" value="ECO:0007669"/>
    <property type="project" value="InterPro"/>
</dbReference>
<dbReference type="GO" id="GO:0044183">
    <property type="term" value="F:protein folding chaperone"/>
    <property type="evidence" value="ECO:0007669"/>
    <property type="project" value="InterPro"/>
</dbReference>
<comment type="subunit">
    <text evidence="3">Heptamer of 7 subunits arranged in a ring.</text>
</comment>
<gene>
    <name evidence="5" type="ORF">A3D56_03070</name>
</gene>
<dbReference type="GO" id="GO:0051082">
    <property type="term" value="F:unfolded protein binding"/>
    <property type="evidence" value="ECO:0007669"/>
    <property type="project" value="TreeGrafter"/>
</dbReference>
<dbReference type="GO" id="GO:0051087">
    <property type="term" value="F:protein-folding chaperone binding"/>
    <property type="evidence" value="ECO:0007669"/>
    <property type="project" value="TreeGrafter"/>
</dbReference>
<comment type="caution">
    <text evidence="5">The sequence shown here is derived from an EMBL/GenBank/DDBJ whole genome shotgun (WGS) entry which is preliminary data.</text>
</comment>
<organism evidence="5 6">
    <name type="scientific">Candidatus Taylorbacteria bacterium RIFCSPHIGHO2_02_FULL_45_35</name>
    <dbReference type="NCBI Taxonomy" id="1802311"/>
    <lineage>
        <taxon>Bacteria</taxon>
        <taxon>Candidatus Tayloriibacteriota</taxon>
    </lineage>
</organism>
<dbReference type="InterPro" id="IPR011032">
    <property type="entry name" value="GroES-like_sf"/>
</dbReference>
<proteinExistence type="inferred from homology"/>
<comment type="function">
    <text evidence="3">Together with the chaperonin GroEL, plays an essential role in assisting protein folding. The GroEL-GroES system forms a nano-cage that allows encapsulation of the non-native substrate proteins and provides a physical environment optimized to promote and accelerate protein folding. GroES binds to the apical surface of the GroEL ring, thereby capping the opening of the GroEL channel.</text>
</comment>
<evidence type="ECO:0000256" key="4">
    <source>
        <dbReference type="SAM" id="MobiDB-lite"/>
    </source>
</evidence>
<dbReference type="InterPro" id="IPR020818">
    <property type="entry name" value="Chaperonin_GroES"/>
</dbReference>
<dbReference type="PRINTS" id="PR00297">
    <property type="entry name" value="CHAPERONIN10"/>
</dbReference>
<dbReference type="SMART" id="SM00883">
    <property type="entry name" value="Cpn10"/>
    <property type="match status" value="1"/>
</dbReference>
<keyword evidence="2 3" id="KW-0143">Chaperone</keyword>
<evidence type="ECO:0000256" key="3">
    <source>
        <dbReference type="RuleBase" id="RU000535"/>
    </source>
</evidence>